<evidence type="ECO:0000313" key="2">
    <source>
        <dbReference type="EMBL" id="MFC4363143.1"/>
    </source>
</evidence>
<dbReference type="Gene3D" id="3.40.50.1820">
    <property type="entry name" value="alpha/beta hydrolase"/>
    <property type="match status" value="1"/>
</dbReference>
<dbReference type="EMBL" id="JBHSCX010000015">
    <property type="protein sequence ID" value="MFC4363143.1"/>
    <property type="molecule type" value="Genomic_DNA"/>
</dbReference>
<protein>
    <submittedName>
        <fullName evidence="2">Alpha/beta fold hydrolase</fullName>
    </submittedName>
</protein>
<feature type="domain" description="AB hydrolase-1" evidence="1">
    <location>
        <begin position="104"/>
        <end position="342"/>
    </location>
</feature>
<accession>A0ABV8V610</accession>
<dbReference type="Pfam" id="PF00561">
    <property type="entry name" value="Abhydrolase_1"/>
    <property type="match status" value="1"/>
</dbReference>
<dbReference type="InterPro" id="IPR000073">
    <property type="entry name" value="AB_hydrolase_1"/>
</dbReference>
<dbReference type="SUPFAM" id="SSF53474">
    <property type="entry name" value="alpha/beta-Hydrolases"/>
    <property type="match status" value="1"/>
</dbReference>
<evidence type="ECO:0000259" key="1">
    <source>
        <dbReference type="Pfam" id="PF00561"/>
    </source>
</evidence>
<comment type="caution">
    <text evidence="2">The sequence shown here is derived from an EMBL/GenBank/DDBJ whole genome shotgun (WGS) entry which is preliminary data.</text>
</comment>
<proteinExistence type="predicted"/>
<dbReference type="GO" id="GO:0016787">
    <property type="term" value="F:hydrolase activity"/>
    <property type="evidence" value="ECO:0007669"/>
    <property type="project" value="UniProtKB-KW"/>
</dbReference>
<dbReference type="Proteomes" id="UP001595840">
    <property type="component" value="Unassembled WGS sequence"/>
</dbReference>
<organism evidence="2 3">
    <name type="scientific">Simiduia curdlanivorans</name>
    <dbReference type="NCBI Taxonomy" id="1492769"/>
    <lineage>
        <taxon>Bacteria</taxon>
        <taxon>Pseudomonadati</taxon>
        <taxon>Pseudomonadota</taxon>
        <taxon>Gammaproteobacteria</taxon>
        <taxon>Cellvibrionales</taxon>
        <taxon>Cellvibrionaceae</taxon>
        <taxon>Simiduia</taxon>
    </lineage>
</organism>
<dbReference type="PANTHER" id="PTHR46438">
    <property type="entry name" value="ALPHA/BETA-HYDROLASES SUPERFAMILY PROTEIN"/>
    <property type="match status" value="1"/>
</dbReference>
<keyword evidence="2" id="KW-0378">Hydrolase</keyword>
<keyword evidence="3" id="KW-1185">Reference proteome</keyword>
<dbReference type="PANTHER" id="PTHR46438:SF11">
    <property type="entry name" value="LIPASE-RELATED"/>
    <property type="match status" value="1"/>
</dbReference>
<dbReference type="PRINTS" id="PR00111">
    <property type="entry name" value="ABHYDROLASE"/>
</dbReference>
<dbReference type="InterPro" id="IPR029058">
    <property type="entry name" value="AB_hydrolase_fold"/>
</dbReference>
<gene>
    <name evidence="2" type="ORF">ACFOX3_12570</name>
</gene>
<evidence type="ECO:0000313" key="3">
    <source>
        <dbReference type="Proteomes" id="UP001595840"/>
    </source>
</evidence>
<sequence length="511" mass="55856">MSSRVGQVPFIVFIGVLLISFPSQLFAESWWQRTKDAVHEVSEDLERKFLQRDDQTPDYPTPTFDPADPLVLAAQEHQWRLGYHQDAVWHSPMAVLEAGSNNGPTVILVHGLGQKGMLDWLPVIPALAARFHVVALDLPGFGRSALPMGDYSPENYAAVLEGLIAEFAHDDVYLVGHSMGAAVSLYFASQRSSVQPVSGPQLRQLILVDAAGILERTAFVKSLATAPVPLEQLPHIIRSPSASAVDFAESMIERVSLLGDPTAVLANNRIRDAVVGQSPNSNAALALVQTDFSKRFSQVTVPTAILWGAQDTVAPLRTGYLLQQQIAGAQLSIFPDAEHVPMASHTELFNAWLLNRLQGVAEDDFRYRRPSDSTMNSDLVLKHCRDRVITGTYKNITLNKCENILLDNVHAESLSVSHSLVELRNVRLESEGRSFSSDESVVLATNLLIRGKKAALVQGSRIDFAGATVIGDDKALNIKATSLLVFSVSELQSAGASKSVHGSFRLEDKRW</sequence>
<name>A0ABV8V610_9GAMM</name>
<reference evidence="3" key="1">
    <citation type="journal article" date="2019" name="Int. J. Syst. Evol. Microbiol.">
        <title>The Global Catalogue of Microorganisms (GCM) 10K type strain sequencing project: providing services to taxonomists for standard genome sequencing and annotation.</title>
        <authorList>
            <consortium name="The Broad Institute Genomics Platform"/>
            <consortium name="The Broad Institute Genome Sequencing Center for Infectious Disease"/>
            <person name="Wu L."/>
            <person name="Ma J."/>
        </authorList>
    </citation>
    <scope>NUCLEOTIDE SEQUENCE [LARGE SCALE GENOMIC DNA]</scope>
    <source>
        <strain evidence="3">CECT 8570</strain>
    </source>
</reference>
<dbReference type="RefSeq" id="WP_290265028.1">
    <property type="nucleotide sequence ID" value="NZ_JAUFQG010000006.1"/>
</dbReference>